<accession>A0AAV5QEH6</accession>
<evidence type="ECO:0000256" key="8">
    <source>
        <dbReference type="ARBA" id="ARBA00023211"/>
    </source>
</evidence>
<reference evidence="14 15" key="1">
    <citation type="journal article" date="2023" name="Elife">
        <title>Identification of key yeast species and microbe-microbe interactions impacting larval growth of Drosophila in the wild.</title>
        <authorList>
            <person name="Mure A."/>
            <person name="Sugiura Y."/>
            <person name="Maeda R."/>
            <person name="Honda K."/>
            <person name="Sakurai N."/>
            <person name="Takahashi Y."/>
            <person name="Watada M."/>
            <person name="Katoh T."/>
            <person name="Gotoh A."/>
            <person name="Gotoh Y."/>
            <person name="Taniguchi I."/>
            <person name="Nakamura K."/>
            <person name="Hayashi T."/>
            <person name="Katayama T."/>
            <person name="Uemura T."/>
            <person name="Hattori Y."/>
        </authorList>
    </citation>
    <scope>NUCLEOTIDE SEQUENCE [LARGE SCALE GENOMIC DNA]</scope>
    <source>
        <strain evidence="14 15">SC-9</strain>
    </source>
</reference>
<keyword evidence="5" id="KW-0479">Metal-binding</keyword>
<keyword evidence="3" id="KW-0963">Cytoplasm</keyword>
<name>A0AAV5QEH6_9ASCO</name>
<comment type="similarity">
    <text evidence="9">Belongs to the glycosyltransferase 8 family. Glycogenin subfamily.</text>
</comment>
<evidence type="ECO:0000256" key="3">
    <source>
        <dbReference type="ARBA" id="ARBA00022490"/>
    </source>
</evidence>
<evidence type="ECO:0000313" key="15">
    <source>
        <dbReference type="Proteomes" id="UP001360560"/>
    </source>
</evidence>
<evidence type="ECO:0000313" key="14">
    <source>
        <dbReference type="EMBL" id="GMM33355.1"/>
    </source>
</evidence>
<evidence type="ECO:0000256" key="4">
    <source>
        <dbReference type="ARBA" id="ARBA00022679"/>
    </source>
</evidence>
<comment type="catalytic activity">
    <reaction evidence="12">
        <text>L-tyrosyl-[glycogenin] + UDP-alpha-D-glucose = alpha-D-glucosyl-L-tyrosyl-[glycogenin] + UDP + H(+)</text>
        <dbReference type="Rhea" id="RHEA:23360"/>
        <dbReference type="Rhea" id="RHEA-COMP:14604"/>
        <dbReference type="Rhea" id="RHEA-COMP:14605"/>
        <dbReference type="ChEBI" id="CHEBI:15378"/>
        <dbReference type="ChEBI" id="CHEBI:46858"/>
        <dbReference type="ChEBI" id="CHEBI:58223"/>
        <dbReference type="ChEBI" id="CHEBI:58885"/>
        <dbReference type="ChEBI" id="CHEBI:140573"/>
        <dbReference type="EC" id="2.4.1.186"/>
    </reaction>
</comment>
<dbReference type="InterPro" id="IPR002495">
    <property type="entry name" value="Glyco_trans_8"/>
</dbReference>
<comment type="function">
    <text evidence="13">Self-glucosylating initiator of glycogen synthesis. It catalyzes the formation of a short alpha (1,4)-glucosyl chain covalently attached via a glucose 1-O-tyrosyl linkage to internal tyrosine residues and these chains act as primers for the elongation reaction catalyzed by glycogen synthase.</text>
</comment>
<dbReference type="PANTHER" id="PTHR11183">
    <property type="entry name" value="GLYCOGENIN SUBFAMILY MEMBER"/>
    <property type="match status" value="1"/>
</dbReference>
<evidence type="ECO:0000256" key="2">
    <source>
        <dbReference type="ARBA" id="ARBA00004496"/>
    </source>
</evidence>
<dbReference type="RefSeq" id="XP_064850355.1">
    <property type="nucleotide sequence ID" value="XM_064994283.1"/>
</dbReference>
<evidence type="ECO:0000256" key="6">
    <source>
        <dbReference type="ARBA" id="ARBA00023056"/>
    </source>
</evidence>
<evidence type="ECO:0000256" key="12">
    <source>
        <dbReference type="ARBA" id="ARBA00052293"/>
    </source>
</evidence>
<dbReference type="InterPro" id="IPR029044">
    <property type="entry name" value="Nucleotide-diphossugar_trans"/>
</dbReference>
<dbReference type="GO" id="GO:0046872">
    <property type="term" value="F:metal ion binding"/>
    <property type="evidence" value="ECO:0007669"/>
    <property type="project" value="UniProtKB-KW"/>
</dbReference>
<keyword evidence="4" id="KW-0808">Transferase</keyword>
<gene>
    <name evidence="14" type="ORF">DASC09_006800</name>
</gene>
<dbReference type="GO" id="GO:0005737">
    <property type="term" value="C:cytoplasm"/>
    <property type="evidence" value="ECO:0007669"/>
    <property type="project" value="UniProtKB-SubCell"/>
</dbReference>
<comment type="subcellular location">
    <subcellularLocation>
        <location evidence="2">Cytoplasm</location>
    </subcellularLocation>
</comment>
<comment type="caution">
    <text evidence="14">The sequence shown here is derived from an EMBL/GenBank/DDBJ whole genome shotgun (WGS) entry which is preliminary data.</text>
</comment>
<sequence length="366" mass="41415">MTNAYVTLLYSASYLPGALTLANSIRDTHSVAGKLVVLVPKYDSHLFSSHQLRLLTSVYDEIIEVETVSPSSPADLHNLNCLLKRPELLKTLTKLKVFSLPYSKVVYLDSDVLVCANLDHLFEQNISDGEIMASPDSGWPDIFNTGVFMVAPSPENYAALNTIVSDEATNASFDGADQGLLNEFFQSFGRFNTHGSRSWKRLPFLYNVTPSGQYQYNPAYKRFFKDIKALHFIGSSKPWYRKVAASDVEEGSSEYDELTKLWWRNFYSHYGNDKDVSALINDSDRMINSDRVKTGDYKIAKFDPVTNFSALNLEEEEPTTDAVTTEIEDEPENKIGSVNKKMTIIDHMFHEHEVTAERQFGFDSLF</sequence>
<proteinExistence type="inferred from homology"/>
<dbReference type="AlphaFoldDB" id="A0AAV5QEH6"/>
<dbReference type="GO" id="GO:0008466">
    <property type="term" value="F:glycogenin glucosyltransferase activity"/>
    <property type="evidence" value="ECO:0007669"/>
    <property type="project" value="UniProtKB-EC"/>
</dbReference>
<dbReference type="CDD" id="cd02537">
    <property type="entry name" value="GT8_Glycogenin"/>
    <property type="match status" value="1"/>
</dbReference>
<dbReference type="FunFam" id="3.90.550.10:FF:000092">
    <property type="entry name" value="Glycogenin 2"/>
    <property type="match status" value="1"/>
</dbReference>
<evidence type="ECO:0000256" key="1">
    <source>
        <dbReference type="ARBA" id="ARBA00001936"/>
    </source>
</evidence>
<evidence type="ECO:0000256" key="11">
    <source>
        <dbReference type="ARBA" id="ARBA00050886"/>
    </source>
</evidence>
<keyword evidence="15" id="KW-1185">Reference proteome</keyword>
<dbReference type="Proteomes" id="UP001360560">
    <property type="component" value="Unassembled WGS sequence"/>
</dbReference>
<dbReference type="EMBL" id="BTFZ01000001">
    <property type="protein sequence ID" value="GMM33355.1"/>
    <property type="molecule type" value="Genomic_DNA"/>
</dbReference>
<evidence type="ECO:0000256" key="13">
    <source>
        <dbReference type="ARBA" id="ARBA00057883"/>
    </source>
</evidence>
<evidence type="ECO:0000256" key="5">
    <source>
        <dbReference type="ARBA" id="ARBA00022723"/>
    </source>
</evidence>
<dbReference type="GeneID" id="90071334"/>
<dbReference type="Gene3D" id="3.90.550.10">
    <property type="entry name" value="Spore Coat Polysaccharide Biosynthesis Protein SpsA, Chain A"/>
    <property type="match status" value="1"/>
</dbReference>
<evidence type="ECO:0000256" key="9">
    <source>
        <dbReference type="ARBA" id="ARBA00038162"/>
    </source>
</evidence>
<dbReference type="SUPFAM" id="SSF53448">
    <property type="entry name" value="Nucleotide-diphospho-sugar transferases"/>
    <property type="match status" value="1"/>
</dbReference>
<organism evidence="14 15">
    <name type="scientific">Saccharomycopsis crataegensis</name>
    <dbReference type="NCBI Taxonomy" id="43959"/>
    <lineage>
        <taxon>Eukaryota</taxon>
        <taxon>Fungi</taxon>
        <taxon>Dikarya</taxon>
        <taxon>Ascomycota</taxon>
        <taxon>Saccharomycotina</taxon>
        <taxon>Saccharomycetes</taxon>
        <taxon>Saccharomycopsidaceae</taxon>
        <taxon>Saccharomycopsis</taxon>
    </lineage>
</organism>
<comment type="cofactor">
    <cofactor evidence="1">
        <name>Mn(2+)</name>
        <dbReference type="ChEBI" id="CHEBI:29035"/>
    </cofactor>
</comment>
<evidence type="ECO:0000256" key="7">
    <source>
        <dbReference type="ARBA" id="ARBA00023180"/>
    </source>
</evidence>
<protein>
    <recommendedName>
        <fullName evidence="10">glycogenin glucosyltransferase</fullName>
        <ecNumber evidence="10">2.4.1.186</ecNumber>
    </recommendedName>
</protein>
<keyword evidence="6" id="KW-0320">Glycogen biosynthesis</keyword>
<keyword evidence="8" id="KW-0464">Manganese</keyword>
<dbReference type="GO" id="GO:0005978">
    <property type="term" value="P:glycogen biosynthetic process"/>
    <property type="evidence" value="ECO:0007669"/>
    <property type="project" value="UniProtKB-KW"/>
</dbReference>
<evidence type="ECO:0000256" key="10">
    <source>
        <dbReference type="ARBA" id="ARBA00038934"/>
    </source>
</evidence>
<dbReference type="EC" id="2.4.1.186" evidence="10"/>
<comment type="catalytic activity">
    <reaction evidence="11">
        <text>[1,4-alpha-D-glucosyl](n)-L-tyrosyl-[glycogenin] + UDP-alpha-D-glucose = [1,4-alpha-D-glucosyl](n+1)-L-tyrosyl-[glycogenin] + UDP + H(+)</text>
        <dbReference type="Rhea" id="RHEA:56560"/>
        <dbReference type="Rhea" id="RHEA-COMP:14606"/>
        <dbReference type="Rhea" id="RHEA-COMP:14607"/>
        <dbReference type="ChEBI" id="CHEBI:15378"/>
        <dbReference type="ChEBI" id="CHEBI:58223"/>
        <dbReference type="ChEBI" id="CHEBI:58885"/>
        <dbReference type="ChEBI" id="CHEBI:140574"/>
        <dbReference type="EC" id="2.4.1.186"/>
    </reaction>
</comment>
<keyword evidence="7" id="KW-0325">Glycoprotein</keyword>
<dbReference type="InterPro" id="IPR050587">
    <property type="entry name" value="GNT1/Glycosyltrans_8"/>
</dbReference>
<dbReference type="Pfam" id="PF01501">
    <property type="entry name" value="Glyco_transf_8"/>
    <property type="match status" value="1"/>
</dbReference>